<dbReference type="InterPro" id="IPR019734">
    <property type="entry name" value="TPR_rpt"/>
</dbReference>
<keyword evidence="5" id="KW-0802">TPR repeat</keyword>
<dbReference type="Pfam" id="PF01381">
    <property type="entry name" value="HTH_3"/>
    <property type="match status" value="1"/>
</dbReference>
<keyword evidence="3 6" id="KW-0238">DNA-binding</keyword>
<dbReference type="InterPro" id="IPR011990">
    <property type="entry name" value="TPR-like_helical_dom_sf"/>
</dbReference>
<dbReference type="SUPFAM" id="SSF47413">
    <property type="entry name" value="lambda repressor-like DNA-binding domains"/>
    <property type="match status" value="1"/>
</dbReference>
<evidence type="ECO:0000259" key="9">
    <source>
        <dbReference type="PROSITE" id="PS51755"/>
    </source>
</evidence>
<dbReference type="Pfam" id="PF00486">
    <property type="entry name" value="Trans_reg_C"/>
    <property type="match status" value="1"/>
</dbReference>
<feature type="region of interest" description="Disordered" evidence="7">
    <location>
        <begin position="1059"/>
        <end position="1078"/>
    </location>
</feature>
<dbReference type="InterPro" id="IPR027417">
    <property type="entry name" value="P-loop_NTPase"/>
</dbReference>
<evidence type="ECO:0000313" key="10">
    <source>
        <dbReference type="EMBL" id="OXM43867.1"/>
    </source>
</evidence>
<evidence type="ECO:0000256" key="6">
    <source>
        <dbReference type="PROSITE-ProRule" id="PRU01091"/>
    </source>
</evidence>
<dbReference type="Gene3D" id="3.40.50.300">
    <property type="entry name" value="P-loop containing nucleotide triphosphate hydrolases"/>
    <property type="match status" value="1"/>
</dbReference>
<dbReference type="Pfam" id="PF03704">
    <property type="entry name" value="BTAD"/>
    <property type="match status" value="1"/>
</dbReference>
<feature type="domain" description="HTH cro/C1-type" evidence="8">
    <location>
        <begin position="80"/>
        <end position="135"/>
    </location>
</feature>
<dbReference type="PANTHER" id="PTHR35807">
    <property type="entry name" value="TRANSCRIPTIONAL REGULATOR REDD-RELATED"/>
    <property type="match status" value="1"/>
</dbReference>
<dbReference type="PANTHER" id="PTHR35807:SF1">
    <property type="entry name" value="TRANSCRIPTIONAL REGULATOR REDD"/>
    <property type="match status" value="1"/>
</dbReference>
<dbReference type="SUPFAM" id="SSF48452">
    <property type="entry name" value="TPR-like"/>
    <property type="match status" value="2"/>
</dbReference>
<dbReference type="SUPFAM" id="SSF52540">
    <property type="entry name" value="P-loop containing nucleoside triphosphate hydrolases"/>
    <property type="match status" value="1"/>
</dbReference>
<dbReference type="SMART" id="SM01043">
    <property type="entry name" value="BTAD"/>
    <property type="match status" value="1"/>
</dbReference>
<feature type="region of interest" description="Disordered" evidence="7">
    <location>
        <begin position="1"/>
        <end position="20"/>
    </location>
</feature>
<keyword evidence="4" id="KW-0804">Transcription</keyword>
<evidence type="ECO:0000256" key="5">
    <source>
        <dbReference type="PROSITE-ProRule" id="PRU00339"/>
    </source>
</evidence>
<dbReference type="GO" id="GO:0006355">
    <property type="term" value="P:regulation of DNA-templated transcription"/>
    <property type="evidence" value="ECO:0007669"/>
    <property type="project" value="InterPro"/>
</dbReference>
<dbReference type="Gene3D" id="1.10.260.40">
    <property type="entry name" value="lambda repressor-like DNA-binding domains"/>
    <property type="match status" value="1"/>
</dbReference>
<dbReference type="PROSITE" id="PS50005">
    <property type="entry name" value="TPR"/>
    <property type="match status" value="1"/>
</dbReference>
<dbReference type="OrthoDB" id="4507225at2"/>
<dbReference type="SMART" id="SM00530">
    <property type="entry name" value="HTH_XRE"/>
    <property type="match status" value="1"/>
</dbReference>
<comment type="similarity">
    <text evidence="1">Belongs to the AfsR/DnrI/RedD regulatory family.</text>
</comment>
<gene>
    <name evidence="10" type="ORF">CFP75_36745</name>
</gene>
<feature type="repeat" description="TPR" evidence="5">
    <location>
        <begin position="972"/>
        <end position="1005"/>
    </location>
</feature>
<evidence type="ECO:0000256" key="4">
    <source>
        <dbReference type="ARBA" id="ARBA00023163"/>
    </source>
</evidence>
<dbReference type="InterPro" id="IPR051677">
    <property type="entry name" value="AfsR-DnrI-RedD_regulator"/>
</dbReference>
<feature type="compositionally biased region" description="Low complexity" evidence="7">
    <location>
        <begin position="1"/>
        <end position="14"/>
    </location>
</feature>
<dbReference type="GO" id="GO:0000160">
    <property type="term" value="P:phosphorelay signal transduction system"/>
    <property type="evidence" value="ECO:0007669"/>
    <property type="project" value="InterPro"/>
</dbReference>
<organism evidence="10 11">
    <name type="scientific">Amycolatopsis alba DSM 44262</name>
    <dbReference type="NCBI Taxonomy" id="1125972"/>
    <lineage>
        <taxon>Bacteria</taxon>
        <taxon>Bacillati</taxon>
        <taxon>Actinomycetota</taxon>
        <taxon>Actinomycetes</taxon>
        <taxon>Pseudonocardiales</taxon>
        <taxon>Pseudonocardiaceae</taxon>
        <taxon>Amycolatopsis</taxon>
    </lineage>
</organism>
<dbReference type="Pfam" id="PF00931">
    <property type="entry name" value="NB-ARC"/>
    <property type="match status" value="1"/>
</dbReference>
<dbReference type="Gene3D" id="1.25.40.10">
    <property type="entry name" value="Tetratricopeptide repeat domain"/>
    <property type="match status" value="2"/>
</dbReference>
<dbReference type="InterPro" id="IPR001867">
    <property type="entry name" value="OmpR/PhoB-type_DNA-bd"/>
</dbReference>
<feature type="DNA-binding region" description="OmpR/PhoB-type" evidence="6">
    <location>
        <begin position="132"/>
        <end position="234"/>
    </location>
</feature>
<protein>
    <recommendedName>
        <fullName evidence="12">XRE family transcriptional regulator</fullName>
    </recommendedName>
</protein>
<dbReference type="SMART" id="SM00862">
    <property type="entry name" value="Trans_reg_C"/>
    <property type="match status" value="1"/>
</dbReference>
<dbReference type="InterPro" id="IPR005158">
    <property type="entry name" value="BTAD"/>
</dbReference>
<dbReference type="Pfam" id="PF13424">
    <property type="entry name" value="TPR_12"/>
    <property type="match status" value="2"/>
</dbReference>
<dbReference type="Gene3D" id="1.10.10.10">
    <property type="entry name" value="Winged helix-like DNA-binding domain superfamily/Winged helix DNA-binding domain"/>
    <property type="match status" value="1"/>
</dbReference>
<dbReference type="GO" id="GO:0043531">
    <property type="term" value="F:ADP binding"/>
    <property type="evidence" value="ECO:0007669"/>
    <property type="project" value="InterPro"/>
</dbReference>
<dbReference type="EMBL" id="NMQU01000138">
    <property type="protein sequence ID" value="OXM43867.1"/>
    <property type="molecule type" value="Genomic_DNA"/>
</dbReference>
<dbReference type="PROSITE" id="PS50943">
    <property type="entry name" value="HTH_CROC1"/>
    <property type="match status" value="1"/>
</dbReference>
<evidence type="ECO:0000313" key="11">
    <source>
        <dbReference type="Proteomes" id="UP000215563"/>
    </source>
</evidence>
<keyword evidence="2" id="KW-0805">Transcription regulation</keyword>
<reference evidence="10 11" key="1">
    <citation type="submission" date="2017-07" db="EMBL/GenBank/DDBJ databases">
        <title>Amycolatopsis alba DSM 44262 Genome sequencing and assembly.</title>
        <authorList>
            <person name="Kaur N."/>
            <person name="Mayilraj S."/>
        </authorList>
    </citation>
    <scope>NUCLEOTIDE SEQUENCE [LARGE SCALE GENOMIC DNA]</scope>
    <source>
        <strain evidence="10 11">DSM 44262</strain>
    </source>
</reference>
<evidence type="ECO:0000256" key="7">
    <source>
        <dbReference type="SAM" id="MobiDB-lite"/>
    </source>
</evidence>
<evidence type="ECO:0000256" key="3">
    <source>
        <dbReference type="ARBA" id="ARBA00023125"/>
    </source>
</evidence>
<dbReference type="AlphaFoldDB" id="A0A229RB39"/>
<evidence type="ECO:0000256" key="2">
    <source>
        <dbReference type="ARBA" id="ARBA00023015"/>
    </source>
</evidence>
<sequence length="1078" mass="116047">MRSKRSPPSVRRSSLGTTPSRNLTRFLTWTTPLSGGNGRRPAEIVVDRRNSGNSSAEHGILGTGRHEPTLGGVMTLGKALLAYRARTGITQDELARRAGISVRTLRDIEHEVSVRPHSRSVRKLVQATGLSAVEIDSGVALRIDVLGPMIVHDGPRRIDVGAPMLRRLLGLLALRANEPVSRSEIVDFLWGEGIPATYRNLLHTYASRIRRLLRTNGDEPQPLERGGTGYRLTLTAGQTDVLEFLLRVADAAALHEAGRLKASEGEYEKALSLWRGPALADLGPEIQQHPAVVALTQRRMIATLAHADLAFAHGRHHSALPGLRDVAETEPLHEGINARIILALTATGQRQAAVRLFHELSVKLRESFGVDPGTELRAAYLHCLEPVRATPPRTGNLRAPEQLPPDSTTFMGRASQLAELDAFLSASDHTRRAARVVVITGSAGVGKTALAIHWAHRVSGRFPDGQLYYNLHGFSDSVTRTAGDALTAFLTGLGVTSTAVPLDLEARAALLRSLLADREVLLVLDNVTGPEHVLPVLPANSRSMVAVTSRNDLSALGLHADARSIELDVLGRREAVTLLARLLNRSPDTPALSALSDLCARLPLALRIVAANLAGRAHDSLDDYVTALRAGNRLAGLAVGPGGGAAVQTAFELSYATLGPESACLFRLLGLVPSADVSIAALAALAGDTVADTVKLADRLVGAHLVQRRTSDRYQVHDLLRLYAAQLCAEVDSEDDRALAWRRLSEYYLRTAAVLTDQAYPGMLRLCSLPETEGPGGEAHVVPSDWLAAERGSLAATVLHAAEHGPRELSWQITDVLRGYLWRNYDVATWRSMAEAALTAAQREGNKSAEAAMHYSLGAAHRSSGQHPLAAKRHLRRAERMFQDLGMPEGQAAALDCLGTVLHHTGSAQRALAVLERSIELCRKAGFTIGLAKALCTLGFVAADLGLAELARERLLEALALSEELADKHLEALALHNLSQALQHTSRYEEAMDGFHRALTIRTEIGDTEGIAATLGAIGHLSNSTGKKSTAHRYWRESLAVFDRLGHPAAESIRPLLGKRGFASLPPEPRPATISAQP</sequence>
<dbReference type="SUPFAM" id="SSF46894">
    <property type="entry name" value="C-terminal effector domain of the bipartite response regulators"/>
    <property type="match status" value="1"/>
</dbReference>
<evidence type="ECO:0000259" key="8">
    <source>
        <dbReference type="PROSITE" id="PS50943"/>
    </source>
</evidence>
<dbReference type="InterPro" id="IPR036388">
    <property type="entry name" value="WH-like_DNA-bd_sf"/>
</dbReference>
<dbReference type="CDD" id="cd00093">
    <property type="entry name" value="HTH_XRE"/>
    <property type="match status" value="1"/>
</dbReference>
<proteinExistence type="inferred from homology"/>
<dbReference type="PROSITE" id="PS51755">
    <property type="entry name" value="OMPR_PHOB"/>
    <property type="match status" value="1"/>
</dbReference>
<dbReference type="SMART" id="SM00028">
    <property type="entry name" value="TPR"/>
    <property type="match status" value="5"/>
</dbReference>
<dbReference type="InterPro" id="IPR010982">
    <property type="entry name" value="Lambda_DNA-bd_dom_sf"/>
</dbReference>
<comment type="caution">
    <text evidence="10">The sequence shown here is derived from an EMBL/GenBank/DDBJ whole genome shotgun (WGS) entry which is preliminary data.</text>
</comment>
<dbReference type="GO" id="GO:0003677">
    <property type="term" value="F:DNA binding"/>
    <property type="evidence" value="ECO:0007669"/>
    <property type="project" value="UniProtKB-UniRule"/>
</dbReference>
<name>A0A229RB39_AMYAL</name>
<dbReference type="InterPro" id="IPR016032">
    <property type="entry name" value="Sig_transdc_resp-reg_C-effctor"/>
</dbReference>
<dbReference type="Proteomes" id="UP000215563">
    <property type="component" value="Unassembled WGS sequence"/>
</dbReference>
<dbReference type="InterPro" id="IPR001387">
    <property type="entry name" value="Cro/C1-type_HTH"/>
</dbReference>
<accession>A0A229RB39</accession>
<evidence type="ECO:0008006" key="12">
    <source>
        <dbReference type="Google" id="ProtNLM"/>
    </source>
</evidence>
<dbReference type="InterPro" id="IPR002182">
    <property type="entry name" value="NB-ARC"/>
</dbReference>
<keyword evidence="11" id="KW-1185">Reference proteome</keyword>
<dbReference type="CDD" id="cd15831">
    <property type="entry name" value="BTAD"/>
    <property type="match status" value="1"/>
</dbReference>
<evidence type="ECO:0000256" key="1">
    <source>
        <dbReference type="ARBA" id="ARBA00005820"/>
    </source>
</evidence>
<dbReference type="PRINTS" id="PR00364">
    <property type="entry name" value="DISEASERSIST"/>
</dbReference>
<feature type="domain" description="OmpR/PhoB-type" evidence="9">
    <location>
        <begin position="132"/>
        <end position="234"/>
    </location>
</feature>